<proteinExistence type="predicted"/>
<evidence type="ECO:0000313" key="2">
    <source>
        <dbReference type="Proteomes" id="UP000474024"/>
    </source>
</evidence>
<comment type="caution">
    <text evidence="1">The sequence shown here is derived from an EMBL/GenBank/DDBJ whole genome shotgun (WGS) entry which is preliminary data.</text>
</comment>
<dbReference type="Pfam" id="PF12672">
    <property type="entry name" value="DUF3793"/>
    <property type="match status" value="1"/>
</dbReference>
<name>A0A6L5YSG2_9FIRM</name>
<dbReference type="RefSeq" id="WP_154429831.1">
    <property type="nucleotide sequence ID" value="NZ_VUNI01000010.1"/>
</dbReference>
<dbReference type="Proteomes" id="UP000474024">
    <property type="component" value="Unassembled WGS sequence"/>
</dbReference>
<dbReference type="EMBL" id="VUNI01000010">
    <property type="protein sequence ID" value="MST74866.1"/>
    <property type="molecule type" value="Genomic_DNA"/>
</dbReference>
<accession>A0A6L5YSG2</accession>
<organism evidence="1 2">
    <name type="scientific">Roseburia porci</name>
    <dbReference type="NCBI Taxonomy" id="2605790"/>
    <lineage>
        <taxon>Bacteria</taxon>
        <taxon>Bacillati</taxon>
        <taxon>Bacillota</taxon>
        <taxon>Clostridia</taxon>
        <taxon>Lachnospirales</taxon>
        <taxon>Lachnospiraceae</taxon>
        <taxon>Roseburia</taxon>
    </lineage>
</organism>
<protein>
    <submittedName>
        <fullName evidence="1">DUF3793 family protein</fullName>
    </submittedName>
</protein>
<keyword evidence="2" id="KW-1185">Reference proteome</keyword>
<dbReference type="AlphaFoldDB" id="A0A6L5YSG2"/>
<dbReference type="InterPro" id="IPR024523">
    <property type="entry name" value="DUF3793"/>
</dbReference>
<reference evidence="1 2" key="1">
    <citation type="submission" date="2019-08" db="EMBL/GenBank/DDBJ databases">
        <title>In-depth cultivation of the pig gut microbiome towards novel bacterial diversity and tailored functional studies.</title>
        <authorList>
            <person name="Wylensek D."/>
            <person name="Hitch T.C.A."/>
            <person name="Clavel T."/>
        </authorList>
    </citation>
    <scope>NUCLEOTIDE SEQUENCE [LARGE SCALE GENOMIC DNA]</scope>
    <source>
        <strain evidence="1 2">MUC/MUC-530-WT-4D</strain>
    </source>
</reference>
<sequence>MCQEVFEIVKGMDRKSIETQLALQCAPLITGIKISNLLIIPAENEKVLRAVLMHTGICFYRLLKLEDRITFLLFRRNLLEEYINRTDIRNFFQREGYKEFGLGYILRTFQIRYHSYMTREQTFPHEMGLLLGYPIEDVRGFIDHAGEQYLYSGYWKVYQDVEAKKRLFEQYETAKETLIQLLASGIHMEEIIRHYYGNDLLKKAV</sequence>
<gene>
    <name evidence="1" type="ORF">FYJ75_07445</name>
</gene>
<evidence type="ECO:0000313" key="1">
    <source>
        <dbReference type="EMBL" id="MST74866.1"/>
    </source>
</evidence>